<dbReference type="InParanoid" id="A0A409VP65"/>
<evidence type="ECO:0000256" key="2">
    <source>
        <dbReference type="SAM" id="Coils"/>
    </source>
</evidence>
<keyword evidence="2" id="KW-0175">Coiled coil</keyword>
<evidence type="ECO:0000256" key="3">
    <source>
        <dbReference type="SAM" id="MobiDB-lite"/>
    </source>
</evidence>
<evidence type="ECO:0000256" key="1">
    <source>
        <dbReference type="PROSITE-ProRule" id="PRU00175"/>
    </source>
</evidence>
<dbReference type="STRING" id="231916.A0A409VP65"/>
<keyword evidence="1" id="KW-0862">Zinc</keyword>
<dbReference type="GO" id="GO:0008270">
    <property type="term" value="F:zinc ion binding"/>
    <property type="evidence" value="ECO:0007669"/>
    <property type="project" value="UniProtKB-KW"/>
</dbReference>
<proteinExistence type="predicted"/>
<keyword evidence="6" id="KW-1185">Reference proteome</keyword>
<feature type="compositionally biased region" description="Basic and acidic residues" evidence="3">
    <location>
        <begin position="262"/>
        <end position="272"/>
    </location>
</feature>
<feature type="domain" description="RING-type" evidence="4">
    <location>
        <begin position="4"/>
        <end position="65"/>
    </location>
</feature>
<feature type="coiled-coil region" evidence="2">
    <location>
        <begin position="122"/>
        <end position="184"/>
    </location>
</feature>
<dbReference type="Proteomes" id="UP000284706">
    <property type="component" value="Unassembled WGS sequence"/>
</dbReference>
<evidence type="ECO:0000313" key="5">
    <source>
        <dbReference type="EMBL" id="PPQ68062.1"/>
    </source>
</evidence>
<keyword evidence="1" id="KW-0479">Metal-binding</keyword>
<sequence length="280" mass="31363">MLSCRICLEEIKKPASLPCGIPDFSNTHHQVSDCFQGHIFCSECIVQTVKAVKPYTHMQPCPICRSLYNVAPINLNVVPPNLRQFITPSVRRLYIDETPVEEASETNGANGRPEPPSPTSELSRLRAENIALRNNCAMWRKRAEAHGAANLNLLNFVRAIRDQAATLARERQQLEQHCRVLKRKLEDDQISRSERALEELVKINPAPQGPEMPDLLADSLLFAPPPFQEFSQFIGPSPDKTPTPRKPASPQEISCLPLGDPDPTRPIKRMKIDHLLTATS</sequence>
<name>A0A409VP65_9AGAR</name>
<organism evidence="5 6">
    <name type="scientific">Gymnopilus dilepis</name>
    <dbReference type="NCBI Taxonomy" id="231916"/>
    <lineage>
        <taxon>Eukaryota</taxon>
        <taxon>Fungi</taxon>
        <taxon>Dikarya</taxon>
        <taxon>Basidiomycota</taxon>
        <taxon>Agaricomycotina</taxon>
        <taxon>Agaricomycetes</taxon>
        <taxon>Agaricomycetidae</taxon>
        <taxon>Agaricales</taxon>
        <taxon>Agaricineae</taxon>
        <taxon>Hymenogastraceae</taxon>
        <taxon>Gymnopilus</taxon>
    </lineage>
</organism>
<dbReference type="InterPro" id="IPR001841">
    <property type="entry name" value="Znf_RING"/>
</dbReference>
<dbReference type="OrthoDB" id="6270329at2759"/>
<dbReference type="InterPro" id="IPR013083">
    <property type="entry name" value="Znf_RING/FYVE/PHD"/>
</dbReference>
<accession>A0A409VP65</accession>
<keyword evidence="1" id="KW-0863">Zinc-finger</keyword>
<feature type="region of interest" description="Disordered" evidence="3">
    <location>
        <begin position="100"/>
        <end position="121"/>
    </location>
</feature>
<dbReference type="Gene3D" id="3.30.40.10">
    <property type="entry name" value="Zinc/RING finger domain, C3HC4 (zinc finger)"/>
    <property type="match status" value="1"/>
</dbReference>
<protein>
    <recommendedName>
        <fullName evidence="4">RING-type domain-containing protein</fullName>
    </recommendedName>
</protein>
<dbReference type="PROSITE" id="PS50089">
    <property type="entry name" value="ZF_RING_2"/>
    <property type="match status" value="1"/>
</dbReference>
<evidence type="ECO:0000313" key="6">
    <source>
        <dbReference type="Proteomes" id="UP000284706"/>
    </source>
</evidence>
<gene>
    <name evidence="5" type="ORF">CVT26_007346</name>
</gene>
<evidence type="ECO:0000259" key="4">
    <source>
        <dbReference type="PROSITE" id="PS50089"/>
    </source>
</evidence>
<reference evidence="5 6" key="1">
    <citation type="journal article" date="2018" name="Evol. Lett.">
        <title>Horizontal gene cluster transfer increased hallucinogenic mushroom diversity.</title>
        <authorList>
            <person name="Reynolds H.T."/>
            <person name="Vijayakumar V."/>
            <person name="Gluck-Thaler E."/>
            <person name="Korotkin H.B."/>
            <person name="Matheny P.B."/>
            <person name="Slot J.C."/>
        </authorList>
    </citation>
    <scope>NUCLEOTIDE SEQUENCE [LARGE SCALE GENOMIC DNA]</scope>
    <source>
        <strain evidence="5 6">SRW20</strain>
    </source>
</reference>
<feature type="region of interest" description="Disordered" evidence="3">
    <location>
        <begin position="231"/>
        <end position="272"/>
    </location>
</feature>
<comment type="caution">
    <text evidence="5">The sequence shown here is derived from an EMBL/GenBank/DDBJ whole genome shotgun (WGS) entry which is preliminary data.</text>
</comment>
<dbReference type="AlphaFoldDB" id="A0A409VP65"/>
<dbReference type="EMBL" id="NHYE01005603">
    <property type="protein sequence ID" value="PPQ68062.1"/>
    <property type="molecule type" value="Genomic_DNA"/>
</dbReference>
<dbReference type="SUPFAM" id="SSF57850">
    <property type="entry name" value="RING/U-box"/>
    <property type="match status" value="1"/>
</dbReference>